<dbReference type="STRING" id="1802668.A2831_03420"/>
<feature type="transmembrane region" description="Helical" evidence="5">
    <location>
        <begin position="278"/>
        <end position="300"/>
    </location>
</feature>
<accession>A0A1F8EYK6</accession>
<dbReference type="InterPro" id="IPR007016">
    <property type="entry name" value="O-antigen_ligase-rel_domated"/>
</dbReference>
<sequence>MITKVNLNVNTMFFCHIAIFFLLIAGILPRTVVPYWTLALTAYVLLASLEDSTAFFVRSIPFFIAIPITGGFDSLNMWRILSCLIFIKWFLGLSRVAFKYDRILKLQIVWRNHKATILLLGILILAILSATQADSTVLAVKRIVYFINLSLIGVIIYDLVKKNQDFSQRLIKNIAIPTIIVALIGILQQISTYYMDIFQFVDFWGGVVQRNLFGNAWADTAIRANTWFAYFGDQLSLRMFSIFPDSHSFPIFLLLGLPTVLALALERVFKKNSDNLKVILKTRANILVVFVPIIFLAAILSGTRGIWAAGATSTIWAGFLIYRHRKPLNKDLRCRYIFSYLASYLTIFFLLFGPAYYILATDQFQMAKGDTALLGARVRSLIDISETSNARRIEIWKDSLRSIKKHPLLGVGIGNFPVVVGEDLARAKAGSSAHNLYLHIAAEMGIPALVFALWFLWLLLQKVYNNFLQTTNHKLQTIYFAGALLFIPWVLIYSLTDVAIFDERAFLLFVTTVALIFSQKENGE</sequence>
<organism evidence="7 8">
    <name type="scientific">Candidatus Yanofskybacteria bacterium RIFCSPHIGHO2_01_FULL_44_17</name>
    <dbReference type="NCBI Taxonomy" id="1802668"/>
    <lineage>
        <taxon>Bacteria</taxon>
        <taxon>Candidatus Yanofskyibacteriota</taxon>
    </lineage>
</organism>
<evidence type="ECO:0000259" key="6">
    <source>
        <dbReference type="Pfam" id="PF04932"/>
    </source>
</evidence>
<gene>
    <name evidence="7" type="ORF">A2831_03420</name>
</gene>
<evidence type="ECO:0000313" key="8">
    <source>
        <dbReference type="Proteomes" id="UP000177507"/>
    </source>
</evidence>
<feature type="transmembrane region" description="Helical" evidence="5">
    <location>
        <begin position="143"/>
        <end position="160"/>
    </location>
</feature>
<name>A0A1F8EYK6_9BACT</name>
<feature type="transmembrane region" description="Helical" evidence="5">
    <location>
        <begin position="78"/>
        <end position="98"/>
    </location>
</feature>
<proteinExistence type="predicted"/>
<dbReference type="EMBL" id="MGJI01000007">
    <property type="protein sequence ID" value="OGN05568.1"/>
    <property type="molecule type" value="Genomic_DNA"/>
</dbReference>
<feature type="transmembrane region" description="Helical" evidence="5">
    <location>
        <begin position="7"/>
        <end position="27"/>
    </location>
</feature>
<comment type="caution">
    <text evidence="7">The sequence shown here is derived from an EMBL/GenBank/DDBJ whole genome shotgun (WGS) entry which is preliminary data.</text>
</comment>
<reference evidence="7 8" key="1">
    <citation type="journal article" date="2016" name="Nat. Commun.">
        <title>Thousands of microbial genomes shed light on interconnected biogeochemical processes in an aquifer system.</title>
        <authorList>
            <person name="Anantharaman K."/>
            <person name="Brown C.T."/>
            <person name="Hug L.A."/>
            <person name="Sharon I."/>
            <person name="Castelle C.J."/>
            <person name="Probst A.J."/>
            <person name="Thomas B.C."/>
            <person name="Singh A."/>
            <person name="Wilkins M.J."/>
            <person name="Karaoz U."/>
            <person name="Brodie E.L."/>
            <person name="Williams K.H."/>
            <person name="Hubbard S.S."/>
            <person name="Banfield J.F."/>
        </authorList>
    </citation>
    <scope>NUCLEOTIDE SEQUENCE [LARGE SCALE GENOMIC DNA]</scope>
</reference>
<evidence type="ECO:0000256" key="1">
    <source>
        <dbReference type="ARBA" id="ARBA00004141"/>
    </source>
</evidence>
<keyword evidence="3 5" id="KW-1133">Transmembrane helix</keyword>
<evidence type="ECO:0000256" key="3">
    <source>
        <dbReference type="ARBA" id="ARBA00022989"/>
    </source>
</evidence>
<feature type="transmembrane region" description="Helical" evidence="5">
    <location>
        <begin position="110"/>
        <end position="131"/>
    </location>
</feature>
<feature type="domain" description="O-antigen ligase-related" evidence="6">
    <location>
        <begin position="293"/>
        <end position="452"/>
    </location>
</feature>
<evidence type="ECO:0000256" key="5">
    <source>
        <dbReference type="SAM" id="Phobius"/>
    </source>
</evidence>
<dbReference type="PANTHER" id="PTHR37422">
    <property type="entry name" value="TEICHURONIC ACID BIOSYNTHESIS PROTEIN TUAE"/>
    <property type="match status" value="1"/>
</dbReference>
<feature type="transmembrane region" description="Helical" evidence="5">
    <location>
        <begin position="306"/>
        <end position="324"/>
    </location>
</feature>
<feature type="transmembrane region" description="Helical" evidence="5">
    <location>
        <begin position="336"/>
        <end position="359"/>
    </location>
</feature>
<feature type="transmembrane region" description="Helical" evidence="5">
    <location>
        <begin position="478"/>
        <end position="495"/>
    </location>
</feature>
<evidence type="ECO:0000256" key="2">
    <source>
        <dbReference type="ARBA" id="ARBA00022692"/>
    </source>
</evidence>
<dbReference type="Pfam" id="PF04932">
    <property type="entry name" value="Wzy_C"/>
    <property type="match status" value="1"/>
</dbReference>
<feature type="transmembrane region" description="Helical" evidence="5">
    <location>
        <begin position="33"/>
        <end position="49"/>
    </location>
</feature>
<evidence type="ECO:0000313" key="7">
    <source>
        <dbReference type="EMBL" id="OGN05568.1"/>
    </source>
</evidence>
<feature type="transmembrane region" description="Helical" evidence="5">
    <location>
        <begin position="436"/>
        <end position="457"/>
    </location>
</feature>
<keyword evidence="2 5" id="KW-0812">Transmembrane</keyword>
<evidence type="ECO:0000256" key="4">
    <source>
        <dbReference type="ARBA" id="ARBA00023136"/>
    </source>
</evidence>
<dbReference type="GO" id="GO:0016020">
    <property type="term" value="C:membrane"/>
    <property type="evidence" value="ECO:0007669"/>
    <property type="project" value="UniProtKB-SubCell"/>
</dbReference>
<dbReference type="InterPro" id="IPR051533">
    <property type="entry name" value="WaaL-like"/>
</dbReference>
<feature type="transmembrane region" description="Helical" evidence="5">
    <location>
        <begin position="247"/>
        <end position="266"/>
    </location>
</feature>
<feature type="transmembrane region" description="Helical" evidence="5">
    <location>
        <begin position="56"/>
        <end position="72"/>
    </location>
</feature>
<protein>
    <recommendedName>
        <fullName evidence="6">O-antigen ligase-related domain-containing protein</fullName>
    </recommendedName>
</protein>
<dbReference type="PANTHER" id="PTHR37422:SF13">
    <property type="entry name" value="LIPOPOLYSACCHARIDE BIOSYNTHESIS PROTEIN PA4999-RELATED"/>
    <property type="match status" value="1"/>
</dbReference>
<dbReference type="Proteomes" id="UP000177507">
    <property type="component" value="Unassembled WGS sequence"/>
</dbReference>
<comment type="subcellular location">
    <subcellularLocation>
        <location evidence="1">Membrane</location>
        <topology evidence="1">Multi-pass membrane protein</topology>
    </subcellularLocation>
</comment>
<keyword evidence="4 5" id="KW-0472">Membrane</keyword>
<dbReference type="AlphaFoldDB" id="A0A1F8EYK6"/>
<feature type="transmembrane region" description="Helical" evidence="5">
    <location>
        <begin position="172"/>
        <end position="195"/>
    </location>
</feature>